<comment type="caution">
    <text evidence="1">The sequence shown here is derived from an EMBL/GenBank/DDBJ whole genome shotgun (WGS) entry which is preliminary data.</text>
</comment>
<evidence type="ECO:0000313" key="1">
    <source>
        <dbReference type="EMBL" id="MBM7415142.1"/>
    </source>
</evidence>
<dbReference type="SUPFAM" id="SSF53448">
    <property type="entry name" value="Nucleotide-diphospho-sugar transferases"/>
    <property type="match status" value="1"/>
</dbReference>
<dbReference type="Proteomes" id="UP000703038">
    <property type="component" value="Unassembled WGS sequence"/>
</dbReference>
<proteinExistence type="predicted"/>
<dbReference type="Gene3D" id="3.90.550.10">
    <property type="entry name" value="Spore Coat Polysaccharide Biosynthesis Protein SpsA, Chain A"/>
    <property type="match status" value="1"/>
</dbReference>
<accession>A0ABS2KT90</accession>
<gene>
    <name evidence="1" type="ORF">JOE42_001875</name>
</gene>
<dbReference type="Pfam" id="PF13641">
    <property type="entry name" value="Glyco_tranf_2_3"/>
    <property type="match status" value="1"/>
</dbReference>
<keyword evidence="2" id="KW-1185">Reference proteome</keyword>
<dbReference type="RefSeq" id="WP_204868119.1">
    <property type="nucleotide sequence ID" value="NZ_JAFBBK010000001.1"/>
</dbReference>
<name>A0ABS2KT90_9NOCA</name>
<dbReference type="PANTHER" id="PTHR43646:SF3">
    <property type="entry name" value="SLR1566 PROTEIN"/>
    <property type="match status" value="1"/>
</dbReference>
<organism evidence="1 2">
    <name type="scientific">Rhodococcoides corynebacterioides</name>
    <dbReference type="NCBI Taxonomy" id="53972"/>
    <lineage>
        <taxon>Bacteria</taxon>
        <taxon>Bacillati</taxon>
        <taxon>Actinomycetota</taxon>
        <taxon>Actinomycetes</taxon>
        <taxon>Mycobacteriales</taxon>
        <taxon>Nocardiaceae</taxon>
        <taxon>Rhodococcoides</taxon>
    </lineage>
</organism>
<dbReference type="PANTHER" id="PTHR43646">
    <property type="entry name" value="GLYCOSYLTRANSFERASE"/>
    <property type="match status" value="1"/>
</dbReference>
<sequence>MTARRRARNAVRAGSLASIATAGIALINAATAPRVLPSSAATVRAGERITVCIPARDEAERLPDLLRDLLAQRSRSAMTVLVLDDDSSDGTADVARAVVGDDPRFRILAGRTTEPPDAPGMGKSLACLDLGRRALATTDPTVVVFLDADVRLHPDALDAATSVLREHDVAMLCPWPAETAVTTIERVVQPLLSWSWSVTLIVRAANRGRRPSMGVANGQFLVLDAESYRVVGGHECTRFAVADDLTLVRHVRSRGLPTAVAYGGRVATCRMYTDAAQVRAGHAKWLWSQFGGAAGTLAVSAIATAVWVLPPIAMAARGSTRRWGVAGYLAGWVSRIAARRAEGSDDSLARDVVTSALHPLSIAAGSALLASSDRGRRQGTLVWKSRVLATRR</sequence>
<protein>
    <submittedName>
        <fullName evidence="1">Glycosyltransferase involved in cell wall biosynthesis</fullName>
    </submittedName>
</protein>
<dbReference type="EMBL" id="JAFBBK010000001">
    <property type="protein sequence ID" value="MBM7415142.1"/>
    <property type="molecule type" value="Genomic_DNA"/>
</dbReference>
<dbReference type="InterPro" id="IPR029044">
    <property type="entry name" value="Nucleotide-diphossugar_trans"/>
</dbReference>
<reference evidence="1 2" key="1">
    <citation type="submission" date="2021-01" db="EMBL/GenBank/DDBJ databases">
        <title>Genomics of switchgrass bacterial isolates.</title>
        <authorList>
            <person name="Shade A."/>
        </authorList>
    </citation>
    <scope>NUCLEOTIDE SEQUENCE [LARGE SCALE GENOMIC DNA]</scope>
    <source>
        <strain evidence="1 2">PvP111</strain>
    </source>
</reference>
<evidence type="ECO:0000313" key="2">
    <source>
        <dbReference type="Proteomes" id="UP000703038"/>
    </source>
</evidence>